<evidence type="ECO:0000259" key="7">
    <source>
        <dbReference type="PROSITE" id="PS51471"/>
    </source>
</evidence>
<evidence type="ECO:0000313" key="8">
    <source>
        <dbReference type="EMBL" id="OEU17277.1"/>
    </source>
</evidence>
<evidence type="ECO:0000256" key="1">
    <source>
        <dbReference type="ARBA" id="ARBA00001961"/>
    </source>
</evidence>
<dbReference type="InterPro" id="IPR005123">
    <property type="entry name" value="Oxoglu/Fe-dep_dioxygenase_dom"/>
</dbReference>
<organism evidence="8 9">
    <name type="scientific">Fragilariopsis cylindrus CCMP1102</name>
    <dbReference type="NCBI Taxonomy" id="635003"/>
    <lineage>
        <taxon>Eukaryota</taxon>
        <taxon>Sar</taxon>
        <taxon>Stramenopiles</taxon>
        <taxon>Ochrophyta</taxon>
        <taxon>Bacillariophyta</taxon>
        <taxon>Bacillariophyceae</taxon>
        <taxon>Bacillariophycidae</taxon>
        <taxon>Bacillariales</taxon>
        <taxon>Bacillariaceae</taxon>
        <taxon>Fragilariopsis</taxon>
    </lineage>
</organism>
<dbReference type="GO" id="GO:0051213">
    <property type="term" value="F:dioxygenase activity"/>
    <property type="evidence" value="ECO:0007669"/>
    <property type="project" value="UniProtKB-KW"/>
</dbReference>
<proteinExistence type="predicted"/>
<dbReference type="GO" id="GO:0031418">
    <property type="term" value="F:L-ascorbic acid binding"/>
    <property type="evidence" value="ECO:0007669"/>
    <property type="project" value="UniProtKB-KW"/>
</dbReference>
<keyword evidence="4" id="KW-0223">Dioxygenase</keyword>
<protein>
    <recommendedName>
        <fullName evidence="7">Fe2OG dioxygenase domain-containing protein</fullName>
    </recommendedName>
</protein>
<dbReference type="Pfam" id="PF25238">
    <property type="entry name" value="OGFOD2-like"/>
    <property type="match status" value="1"/>
</dbReference>
<evidence type="ECO:0000256" key="5">
    <source>
        <dbReference type="ARBA" id="ARBA00023002"/>
    </source>
</evidence>
<dbReference type="OrthoDB" id="1736837at2759"/>
<evidence type="ECO:0000256" key="3">
    <source>
        <dbReference type="ARBA" id="ARBA00022896"/>
    </source>
</evidence>
<dbReference type="GO" id="GO:0016705">
    <property type="term" value="F:oxidoreductase activity, acting on paired donors, with incorporation or reduction of molecular oxygen"/>
    <property type="evidence" value="ECO:0007669"/>
    <property type="project" value="InterPro"/>
</dbReference>
<dbReference type="InterPro" id="IPR006620">
    <property type="entry name" value="Pro_4_hyd_alph"/>
</dbReference>
<dbReference type="GO" id="GO:0005506">
    <property type="term" value="F:iron ion binding"/>
    <property type="evidence" value="ECO:0007669"/>
    <property type="project" value="InterPro"/>
</dbReference>
<dbReference type="EMBL" id="KV784357">
    <property type="protein sequence ID" value="OEU17277.1"/>
    <property type="molecule type" value="Genomic_DNA"/>
</dbReference>
<evidence type="ECO:0000313" key="9">
    <source>
        <dbReference type="Proteomes" id="UP000095751"/>
    </source>
</evidence>
<keyword evidence="3" id="KW-0847">Vitamin C</keyword>
<dbReference type="AlphaFoldDB" id="A0A1E7FGK9"/>
<name>A0A1E7FGK9_9STRA</name>
<dbReference type="PANTHER" id="PTHR24014">
    <property type="entry name" value="2-OXOGLUTARATE AND IRON-DEPENDENT OXYGENASE DOMAIN-CONTAINING PROTEIN 2"/>
    <property type="match status" value="1"/>
</dbReference>
<keyword evidence="5" id="KW-0560">Oxidoreductase</keyword>
<evidence type="ECO:0000256" key="6">
    <source>
        <dbReference type="ARBA" id="ARBA00023004"/>
    </source>
</evidence>
<dbReference type="PANTHER" id="PTHR24014:SF4">
    <property type="entry name" value="2-OXOGLUTARATE AND IRON-DEPENDENT OXYGENASE DOMAIN-CONTAINING PROTEIN 2"/>
    <property type="match status" value="1"/>
</dbReference>
<feature type="domain" description="Fe2OG dioxygenase" evidence="7">
    <location>
        <begin position="225"/>
        <end position="331"/>
    </location>
</feature>
<dbReference type="KEGG" id="fcy:FRACYDRAFT_237686"/>
<evidence type="ECO:0000256" key="2">
    <source>
        <dbReference type="ARBA" id="ARBA00022723"/>
    </source>
</evidence>
<accession>A0A1E7FGK9</accession>
<keyword evidence="2" id="KW-0479">Metal-binding</keyword>
<gene>
    <name evidence="8" type="ORF">FRACYDRAFT_237686</name>
</gene>
<evidence type="ECO:0000256" key="4">
    <source>
        <dbReference type="ARBA" id="ARBA00022964"/>
    </source>
</evidence>
<comment type="cofactor">
    <cofactor evidence="1">
        <name>L-ascorbate</name>
        <dbReference type="ChEBI" id="CHEBI:38290"/>
    </cofactor>
</comment>
<keyword evidence="9" id="KW-1185">Reference proteome</keyword>
<reference evidence="8 9" key="1">
    <citation type="submission" date="2016-09" db="EMBL/GenBank/DDBJ databases">
        <title>Extensive genetic diversity and differential bi-allelic expression allows diatom success in the polar Southern Ocean.</title>
        <authorList>
            <consortium name="DOE Joint Genome Institute"/>
            <person name="Mock T."/>
            <person name="Otillar R.P."/>
            <person name="Strauss J."/>
            <person name="Dupont C."/>
            <person name="Frickenhaus S."/>
            <person name="Maumus F."/>
            <person name="Mcmullan M."/>
            <person name="Sanges R."/>
            <person name="Schmutz J."/>
            <person name="Toseland A."/>
            <person name="Valas R."/>
            <person name="Veluchamy A."/>
            <person name="Ward B.J."/>
            <person name="Allen A."/>
            <person name="Barry K."/>
            <person name="Falciatore A."/>
            <person name="Ferrante M."/>
            <person name="Fortunato A.E."/>
            <person name="Gloeckner G."/>
            <person name="Gruber A."/>
            <person name="Hipkin R."/>
            <person name="Janech M."/>
            <person name="Kroth P."/>
            <person name="Leese F."/>
            <person name="Lindquist E."/>
            <person name="Lyon B.R."/>
            <person name="Martin J."/>
            <person name="Mayer C."/>
            <person name="Parker M."/>
            <person name="Quesneville H."/>
            <person name="Raymond J."/>
            <person name="Uhlig C."/>
            <person name="Valentin K.U."/>
            <person name="Worden A.Z."/>
            <person name="Armbrust E.V."/>
            <person name="Bowler C."/>
            <person name="Green B."/>
            <person name="Moulton V."/>
            <person name="Van Oosterhout C."/>
            <person name="Grigoriev I."/>
        </authorList>
    </citation>
    <scope>NUCLEOTIDE SEQUENCE [LARGE SCALE GENOMIC DNA]</scope>
    <source>
        <strain evidence="8 9">CCMP1102</strain>
    </source>
</reference>
<dbReference type="PROSITE" id="PS51471">
    <property type="entry name" value="FE2OG_OXY"/>
    <property type="match status" value="1"/>
</dbReference>
<dbReference type="InParanoid" id="A0A1E7FGK9"/>
<keyword evidence="6" id="KW-0408">Iron</keyword>
<sequence>MTTQEEELQLVSRSWPVRVGGAGLGDDDPMMIRFGGDPRAPIAVRFAVPISLDGVDDAGFCDASFFSAWTTEEPPSLQNICDKTSSSEKYALSHSSLLRNTASRSILPEWIVPAFQPCFKSSETTIVGSSCFPSASTLQRLVTKVGPGIFAFEIFTPAFCDLFVKEIDFFETSGLPCRRPNTMNRLGLVVNDIGFEPLMTDLLERLMAPMCAALYPDEIHTTALDHHHSFVVRYRNTEFLTTKQQEDGNKGLDMHHDASEATLNVCLGRDPFPGGGLRFCGRYGDPNHRKNSIVHSHTKGWAVLHLGRHRHGADDIKGGEERMNLIVWARNSAFRGAAAFGHVPLDGSPIEKQIGGPDMLCLSKANDGDYEEQIKRFDGNKKHKIYIL</sequence>
<dbReference type="Proteomes" id="UP000095751">
    <property type="component" value="Unassembled WGS sequence"/>
</dbReference>
<dbReference type="SMART" id="SM00702">
    <property type="entry name" value="P4Hc"/>
    <property type="match status" value="1"/>
</dbReference>